<dbReference type="Pfam" id="PF01497">
    <property type="entry name" value="Peripla_BP_2"/>
    <property type="match status" value="1"/>
</dbReference>
<evidence type="ECO:0000313" key="5">
    <source>
        <dbReference type="Proteomes" id="UP000243488"/>
    </source>
</evidence>
<dbReference type="InterPro" id="IPR050902">
    <property type="entry name" value="ABC_Transporter_SBP"/>
</dbReference>
<dbReference type="NCBIfam" id="NF038402">
    <property type="entry name" value="TroA_like"/>
    <property type="match status" value="1"/>
</dbReference>
<dbReference type="GO" id="GO:0071281">
    <property type="term" value="P:cellular response to iron ion"/>
    <property type="evidence" value="ECO:0007669"/>
    <property type="project" value="TreeGrafter"/>
</dbReference>
<accession>A0A1V0B1I8</accession>
<reference evidence="4 5" key="1">
    <citation type="submission" date="2017-03" db="EMBL/GenBank/DDBJ databases">
        <title>Complete genome sequence of the novel DNRA strain Pseudomonas sp. S-6-2 isolated from Chinese polluted river sediment. Journal of Biotechnology.</title>
        <authorList>
            <person name="Li J."/>
            <person name="Xiang F."/>
            <person name="Wang L."/>
            <person name="Xi L."/>
            <person name="Liu J."/>
        </authorList>
    </citation>
    <scope>NUCLEOTIDE SEQUENCE [LARGE SCALE GENOMIC DNA]</scope>
    <source>
        <strain evidence="4 5">S-6-2</strain>
    </source>
</reference>
<feature type="signal peptide" evidence="2">
    <location>
        <begin position="1"/>
        <end position="19"/>
    </location>
</feature>
<feature type="chain" id="PRO_5012007597" description="Fe/B12 periplasmic-binding domain-containing protein" evidence="2">
    <location>
        <begin position="20"/>
        <end position="284"/>
    </location>
</feature>
<evidence type="ECO:0000256" key="2">
    <source>
        <dbReference type="SAM" id="SignalP"/>
    </source>
</evidence>
<feature type="domain" description="Fe/B12 periplasmic-binding" evidence="3">
    <location>
        <begin position="22"/>
        <end position="271"/>
    </location>
</feature>
<dbReference type="AlphaFoldDB" id="A0A1V0B1I8"/>
<dbReference type="RefSeq" id="WP_080048665.1">
    <property type="nucleotide sequence ID" value="NZ_CP020100.1"/>
</dbReference>
<dbReference type="Gene3D" id="3.40.50.1980">
    <property type="entry name" value="Nitrogenase molybdenum iron protein domain"/>
    <property type="match status" value="2"/>
</dbReference>
<keyword evidence="1 2" id="KW-0732">Signal</keyword>
<dbReference type="PROSITE" id="PS50983">
    <property type="entry name" value="FE_B12_PBP"/>
    <property type="match status" value="1"/>
</dbReference>
<organism evidence="4 5">
    <name type="scientific">Halopseudomonas phragmitis</name>
    <dbReference type="NCBI Taxonomy" id="1931241"/>
    <lineage>
        <taxon>Bacteria</taxon>
        <taxon>Pseudomonadati</taxon>
        <taxon>Pseudomonadota</taxon>
        <taxon>Gammaproteobacteria</taxon>
        <taxon>Pseudomonadales</taxon>
        <taxon>Pseudomonadaceae</taxon>
        <taxon>Halopseudomonas</taxon>
    </lineage>
</organism>
<gene>
    <name evidence="4" type="ORF">BVH74_03120</name>
</gene>
<dbReference type="PANTHER" id="PTHR30535">
    <property type="entry name" value="VITAMIN B12-BINDING PROTEIN"/>
    <property type="match status" value="1"/>
</dbReference>
<protein>
    <recommendedName>
        <fullName evidence="3">Fe/B12 periplasmic-binding domain-containing protein</fullName>
    </recommendedName>
</protein>
<dbReference type="PANTHER" id="PTHR30535:SF34">
    <property type="entry name" value="MOLYBDATE-BINDING PROTEIN MOLA"/>
    <property type="match status" value="1"/>
</dbReference>
<dbReference type="STRING" id="1931241.BVH74_03120"/>
<dbReference type="Proteomes" id="UP000243488">
    <property type="component" value="Chromosome"/>
</dbReference>
<dbReference type="EMBL" id="CP020100">
    <property type="protein sequence ID" value="AQZ93807.1"/>
    <property type="molecule type" value="Genomic_DNA"/>
</dbReference>
<dbReference type="InterPro" id="IPR054828">
    <property type="entry name" value="Vit_B12_bind_prot"/>
</dbReference>
<evidence type="ECO:0000313" key="4">
    <source>
        <dbReference type="EMBL" id="AQZ93807.1"/>
    </source>
</evidence>
<dbReference type="KEGG" id="ppha:BVH74_03120"/>
<dbReference type="InterPro" id="IPR002491">
    <property type="entry name" value="ABC_transptr_periplasmic_BD"/>
</dbReference>
<keyword evidence="5" id="KW-1185">Reference proteome</keyword>
<proteinExistence type="predicted"/>
<dbReference type="SUPFAM" id="SSF53807">
    <property type="entry name" value="Helical backbone' metal receptor"/>
    <property type="match status" value="1"/>
</dbReference>
<sequence length="284" mass="31413">MLRWLLTTLLVLVSLPALAAERIVSLAPFLTDLIVQLDAGERLVGVLDDGNLPPELATVTRVGSHQSLPVERILATRPDLVLAWTSGNPPELLARLEQLGLRVERFDPQSLAQIAEVTLAVGRLSATEARAAALVDSYHQQLAQLHRPLTEDSPRVFIQLWDDPLYTISDAQLMGDALRHCGARNIFADLAILAPQIGRESVIAADPDVIILLADERKLAAPWLQRWRQFPHLRAVRHEALFVLDSNTLVRPTPAAVEGVRVLCELVWQEQRGFSAPHADTIRP</sequence>
<evidence type="ECO:0000259" key="3">
    <source>
        <dbReference type="PROSITE" id="PS50983"/>
    </source>
</evidence>
<name>A0A1V0B1I8_9GAMM</name>
<evidence type="ECO:0000256" key="1">
    <source>
        <dbReference type="ARBA" id="ARBA00022729"/>
    </source>
</evidence>